<sequence>MSLSVSVQAQAQAVSVTDDRGHTVSLPRPAQRVVSLTPHGTELVFAVGGGNRLVGVVEFSDYPEAAQRIRRVGDNKAVDLEAVAALKPDLIVVWRHGNARRQLEKLGNLGIPVYESDPRRLDDIPGALERLGRLLGTDTEAAQAASRYRQELQTLRERYAGRPPVTTFYQVWRQPLKTLNNDHMVSDVIRLCGGVNVFGTLEPLVPTLSDEALLQANPEFMFAASMGATNSNRPVDSLDGWKRFPRLTAVQRGNLFYVNGDLINRPTPRVLEGAALICEAMEGVRKRR</sequence>
<organism evidence="3 4">
    <name type="scientific">Caldimonas caldifontis</name>
    <dbReference type="NCBI Taxonomy" id="1452508"/>
    <lineage>
        <taxon>Bacteria</taxon>
        <taxon>Pseudomonadati</taxon>
        <taxon>Pseudomonadota</taxon>
        <taxon>Betaproteobacteria</taxon>
        <taxon>Burkholderiales</taxon>
        <taxon>Sphaerotilaceae</taxon>
        <taxon>Caldimonas</taxon>
    </lineage>
</organism>
<keyword evidence="4" id="KW-1185">Reference proteome</keyword>
<evidence type="ECO:0000313" key="4">
    <source>
        <dbReference type="Proteomes" id="UP000238605"/>
    </source>
</evidence>
<dbReference type="Proteomes" id="UP000238605">
    <property type="component" value="Unassembled WGS sequence"/>
</dbReference>
<gene>
    <name evidence="3" type="ORF">C1704_08715</name>
</gene>
<dbReference type="AlphaFoldDB" id="A0A2S5SUW8"/>
<name>A0A2S5SUW8_9BURK</name>
<dbReference type="PROSITE" id="PS50983">
    <property type="entry name" value="FE_B12_PBP"/>
    <property type="match status" value="1"/>
</dbReference>
<accession>A0A2S5SUW8</accession>
<dbReference type="InterPro" id="IPR002491">
    <property type="entry name" value="ABC_transptr_periplasmic_BD"/>
</dbReference>
<dbReference type="PANTHER" id="PTHR30535:SF34">
    <property type="entry name" value="MOLYBDATE-BINDING PROTEIN MOLA"/>
    <property type="match status" value="1"/>
</dbReference>
<reference evidence="3 4" key="1">
    <citation type="submission" date="2018-02" db="EMBL/GenBank/DDBJ databases">
        <title>Reclassifiation of [Polyangium] brachysporum DSM 7029 as Guopingzhaonella breviflexa gen. nov., sp. nov., a member of the family Comamonadaceae.</title>
        <authorList>
            <person name="Tang B."/>
        </authorList>
    </citation>
    <scope>NUCLEOTIDE SEQUENCE [LARGE SCALE GENOMIC DNA]</scope>
    <source>
        <strain evidence="3 4">BCRC 80649</strain>
    </source>
</reference>
<dbReference type="InterPro" id="IPR054828">
    <property type="entry name" value="Vit_B12_bind_prot"/>
</dbReference>
<proteinExistence type="predicted"/>
<keyword evidence="1" id="KW-0732">Signal</keyword>
<dbReference type="Gene3D" id="3.40.50.1980">
    <property type="entry name" value="Nitrogenase molybdenum iron protein domain"/>
    <property type="match status" value="2"/>
</dbReference>
<dbReference type="SUPFAM" id="SSF53807">
    <property type="entry name" value="Helical backbone' metal receptor"/>
    <property type="match status" value="1"/>
</dbReference>
<dbReference type="Pfam" id="PF01497">
    <property type="entry name" value="Peripla_BP_2"/>
    <property type="match status" value="1"/>
</dbReference>
<evidence type="ECO:0000256" key="1">
    <source>
        <dbReference type="ARBA" id="ARBA00022729"/>
    </source>
</evidence>
<dbReference type="PANTHER" id="PTHR30535">
    <property type="entry name" value="VITAMIN B12-BINDING PROTEIN"/>
    <property type="match status" value="1"/>
</dbReference>
<dbReference type="OrthoDB" id="6495095at2"/>
<feature type="domain" description="Fe/B12 periplasmic-binding" evidence="2">
    <location>
        <begin position="32"/>
        <end position="288"/>
    </location>
</feature>
<evidence type="ECO:0000259" key="2">
    <source>
        <dbReference type="PROSITE" id="PS50983"/>
    </source>
</evidence>
<dbReference type="CDD" id="cd01144">
    <property type="entry name" value="BtuF"/>
    <property type="match status" value="1"/>
</dbReference>
<dbReference type="GO" id="GO:0071281">
    <property type="term" value="P:cellular response to iron ion"/>
    <property type="evidence" value="ECO:0007669"/>
    <property type="project" value="TreeGrafter"/>
</dbReference>
<dbReference type="EMBL" id="PSNX01000007">
    <property type="protein sequence ID" value="PPE66535.1"/>
    <property type="molecule type" value="Genomic_DNA"/>
</dbReference>
<dbReference type="RefSeq" id="WP_104302481.1">
    <property type="nucleotide sequence ID" value="NZ_PSNX01000007.1"/>
</dbReference>
<comment type="caution">
    <text evidence="3">The sequence shown here is derived from an EMBL/GenBank/DDBJ whole genome shotgun (WGS) entry which is preliminary data.</text>
</comment>
<protein>
    <submittedName>
        <fullName evidence="3">Cobalamin-binding protein</fullName>
    </submittedName>
</protein>
<dbReference type="NCBIfam" id="NF038402">
    <property type="entry name" value="TroA_like"/>
    <property type="match status" value="1"/>
</dbReference>
<dbReference type="InterPro" id="IPR050902">
    <property type="entry name" value="ABC_Transporter_SBP"/>
</dbReference>
<evidence type="ECO:0000313" key="3">
    <source>
        <dbReference type="EMBL" id="PPE66535.1"/>
    </source>
</evidence>